<evidence type="ECO:0000256" key="4">
    <source>
        <dbReference type="PROSITE-ProRule" id="PRU01248"/>
    </source>
</evidence>
<dbReference type="PANTHER" id="PTHR30349:SF41">
    <property type="entry name" value="INTEGRASE_RECOMBINASE PROTEIN MJ0367-RELATED"/>
    <property type="match status" value="1"/>
</dbReference>
<dbReference type="PANTHER" id="PTHR30349">
    <property type="entry name" value="PHAGE INTEGRASE-RELATED"/>
    <property type="match status" value="1"/>
</dbReference>
<dbReference type="InterPro" id="IPR010998">
    <property type="entry name" value="Integrase_recombinase_N"/>
</dbReference>
<dbReference type="Pfam" id="PF02899">
    <property type="entry name" value="Phage_int_SAM_1"/>
    <property type="match status" value="1"/>
</dbReference>
<keyword evidence="2 4" id="KW-0238">DNA-binding</keyword>
<proteinExistence type="predicted"/>
<dbReference type="AlphaFoldDB" id="M0IKQ1"/>
<feature type="domain" description="Core-binding (CB)" evidence="6">
    <location>
        <begin position="11"/>
        <end position="95"/>
    </location>
</feature>
<dbReference type="EMBL" id="AOLN01000007">
    <property type="protein sequence ID" value="ELZ96433.1"/>
    <property type="molecule type" value="Genomic_DNA"/>
</dbReference>
<keyword evidence="1" id="KW-0229">DNA integration</keyword>
<dbReference type="InterPro" id="IPR050090">
    <property type="entry name" value="Tyrosine_recombinase_XerCD"/>
</dbReference>
<dbReference type="InterPro" id="IPR044068">
    <property type="entry name" value="CB"/>
</dbReference>
<dbReference type="InterPro" id="IPR013762">
    <property type="entry name" value="Integrase-like_cat_sf"/>
</dbReference>
<keyword evidence="3" id="KW-0233">DNA recombination</keyword>
<dbReference type="OrthoDB" id="198497at2157"/>
<evidence type="ECO:0000256" key="3">
    <source>
        <dbReference type="ARBA" id="ARBA00023172"/>
    </source>
</evidence>
<dbReference type="GO" id="GO:0006310">
    <property type="term" value="P:DNA recombination"/>
    <property type="evidence" value="ECO:0007669"/>
    <property type="project" value="UniProtKB-KW"/>
</dbReference>
<name>M0IKQ1_9EURY</name>
<dbReference type="PROSITE" id="PS51898">
    <property type="entry name" value="TYR_RECOMBINASE"/>
    <property type="match status" value="1"/>
</dbReference>
<reference evidence="7 8" key="1">
    <citation type="journal article" date="2014" name="PLoS Genet.">
        <title>Phylogenetically driven sequencing of extremely halophilic archaea reveals strategies for static and dynamic osmo-response.</title>
        <authorList>
            <person name="Becker E.A."/>
            <person name="Seitzer P.M."/>
            <person name="Tritt A."/>
            <person name="Larsen D."/>
            <person name="Krusor M."/>
            <person name="Yao A.I."/>
            <person name="Wu D."/>
            <person name="Madern D."/>
            <person name="Eisen J.A."/>
            <person name="Darling A.E."/>
            <person name="Facciotti M.T."/>
        </authorList>
    </citation>
    <scope>NUCLEOTIDE SEQUENCE [LARGE SCALE GENOMIC DNA]</scope>
    <source>
        <strain evidence="7 8">ATCC BAA-1512</strain>
    </source>
</reference>
<evidence type="ECO:0000313" key="7">
    <source>
        <dbReference type="EMBL" id="ELZ96433.1"/>
    </source>
</evidence>
<dbReference type="GO" id="GO:0015074">
    <property type="term" value="P:DNA integration"/>
    <property type="evidence" value="ECO:0007669"/>
    <property type="project" value="UniProtKB-KW"/>
</dbReference>
<sequence>MTEPQNPLEPLEPRTAVEMYLNDRRGEVSSATHQSHGYRLERFVEWCDENAIENLNPLTGRDIQSYKISRKRDGLVPTSLKGQLDTLRVFLRFCASINGVHPELPETVNSPSLTDDEKRGTDVIRNRRADRILAHRSKYDYASRKHAQFRLLWATGMRMGAARSIDLTDLNIKNQYVDLHHRPETETPLKNNVRGEREIALDTQTVNVLRDYIDENRENSTDDYGREPLLTTEFGRASDNSVRAWTYQMTRPCMAGMECPHGRKPETCEAVDGVSRMSASKCPDSVAPHAIRRGAITHHLAQDTPTKVVSDRMNVGMDVLEEHYDARSEHEKMEQRRNHLPDI</sequence>
<evidence type="ECO:0000259" key="5">
    <source>
        <dbReference type="PROSITE" id="PS51898"/>
    </source>
</evidence>
<protein>
    <submittedName>
        <fullName evidence="7">Phage integrase/site-specific recombinase</fullName>
    </submittedName>
</protein>
<dbReference type="InterPro" id="IPR004107">
    <property type="entry name" value="Integrase_SAM-like_N"/>
</dbReference>
<evidence type="ECO:0000313" key="8">
    <source>
        <dbReference type="Proteomes" id="UP000011550"/>
    </source>
</evidence>
<dbReference type="Proteomes" id="UP000011550">
    <property type="component" value="Unassembled WGS sequence"/>
</dbReference>
<accession>M0IKQ1</accession>
<dbReference type="Pfam" id="PF00589">
    <property type="entry name" value="Phage_integrase"/>
    <property type="match status" value="1"/>
</dbReference>
<gene>
    <name evidence="7" type="ORF">C440_04778</name>
</gene>
<comment type="caution">
    <text evidence="7">The sequence shown here is derived from an EMBL/GenBank/DDBJ whole genome shotgun (WGS) entry which is preliminary data.</text>
</comment>
<dbReference type="STRING" id="662479.C440_04778"/>
<dbReference type="PROSITE" id="PS51900">
    <property type="entry name" value="CB"/>
    <property type="match status" value="1"/>
</dbReference>
<dbReference type="SUPFAM" id="SSF56349">
    <property type="entry name" value="DNA breaking-rejoining enzymes"/>
    <property type="match status" value="1"/>
</dbReference>
<dbReference type="InterPro" id="IPR011010">
    <property type="entry name" value="DNA_brk_join_enz"/>
</dbReference>
<dbReference type="RefSeq" id="WP_008318758.1">
    <property type="nucleotide sequence ID" value="NZ_AOLN01000007.1"/>
</dbReference>
<organism evidence="7 8">
    <name type="scientific">Haloferax mucosum ATCC BAA-1512</name>
    <dbReference type="NCBI Taxonomy" id="662479"/>
    <lineage>
        <taxon>Archaea</taxon>
        <taxon>Methanobacteriati</taxon>
        <taxon>Methanobacteriota</taxon>
        <taxon>Stenosarchaea group</taxon>
        <taxon>Halobacteria</taxon>
        <taxon>Halobacteriales</taxon>
        <taxon>Haloferacaceae</taxon>
        <taxon>Haloferax</taxon>
    </lineage>
</organism>
<keyword evidence="8" id="KW-1185">Reference proteome</keyword>
<evidence type="ECO:0000256" key="2">
    <source>
        <dbReference type="ARBA" id="ARBA00023125"/>
    </source>
</evidence>
<feature type="domain" description="Tyr recombinase" evidence="5">
    <location>
        <begin position="119"/>
        <end position="337"/>
    </location>
</feature>
<dbReference type="GO" id="GO:0003677">
    <property type="term" value="F:DNA binding"/>
    <property type="evidence" value="ECO:0007669"/>
    <property type="project" value="UniProtKB-UniRule"/>
</dbReference>
<dbReference type="CDD" id="cd00397">
    <property type="entry name" value="DNA_BRE_C"/>
    <property type="match status" value="1"/>
</dbReference>
<dbReference type="PATRIC" id="fig|662479.7.peg.983"/>
<dbReference type="Gene3D" id="1.10.150.130">
    <property type="match status" value="1"/>
</dbReference>
<evidence type="ECO:0000256" key="1">
    <source>
        <dbReference type="ARBA" id="ARBA00022908"/>
    </source>
</evidence>
<evidence type="ECO:0000259" key="6">
    <source>
        <dbReference type="PROSITE" id="PS51900"/>
    </source>
</evidence>
<dbReference type="Gene3D" id="1.10.443.10">
    <property type="entry name" value="Intergrase catalytic core"/>
    <property type="match status" value="1"/>
</dbReference>
<dbReference type="InterPro" id="IPR002104">
    <property type="entry name" value="Integrase_catalytic"/>
</dbReference>